<feature type="non-terminal residue" evidence="2">
    <location>
        <position position="1"/>
    </location>
</feature>
<evidence type="ECO:0000313" key="2">
    <source>
        <dbReference type="EMBL" id="RDX96610.1"/>
    </source>
</evidence>
<accession>A0A371H1B1</accession>
<feature type="compositionally biased region" description="Polar residues" evidence="1">
    <location>
        <begin position="120"/>
        <end position="130"/>
    </location>
</feature>
<dbReference type="OrthoDB" id="1303406at2759"/>
<dbReference type="AlphaFoldDB" id="A0A371H1B1"/>
<name>A0A371H1B1_MUCPR</name>
<dbReference type="Proteomes" id="UP000257109">
    <property type="component" value="Unassembled WGS sequence"/>
</dbReference>
<comment type="caution">
    <text evidence="2">The sequence shown here is derived from an EMBL/GenBank/DDBJ whole genome shotgun (WGS) entry which is preliminary data.</text>
</comment>
<organism evidence="2 3">
    <name type="scientific">Mucuna pruriens</name>
    <name type="common">Velvet bean</name>
    <name type="synonym">Dolichos pruriens</name>
    <dbReference type="NCBI Taxonomy" id="157652"/>
    <lineage>
        <taxon>Eukaryota</taxon>
        <taxon>Viridiplantae</taxon>
        <taxon>Streptophyta</taxon>
        <taxon>Embryophyta</taxon>
        <taxon>Tracheophyta</taxon>
        <taxon>Spermatophyta</taxon>
        <taxon>Magnoliopsida</taxon>
        <taxon>eudicotyledons</taxon>
        <taxon>Gunneridae</taxon>
        <taxon>Pentapetalae</taxon>
        <taxon>rosids</taxon>
        <taxon>fabids</taxon>
        <taxon>Fabales</taxon>
        <taxon>Fabaceae</taxon>
        <taxon>Papilionoideae</taxon>
        <taxon>50 kb inversion clade</taxon>
        <taxon>NPAAA clade</taxon>
        <taxon>indigoferoid/millettioid clade</taxon>
        <taxon>Phaseoleae</taxon>
        <taxon>Mucuna</taxon>
    </lineage>
</organism>
<feature type="region of interest" description="Disordered" evidence="1">
    <location>
        <begin position="114"/>
        <end position="136"/>
    </location>
</feature>
<gene>
    <name evidence="2" type="ORF">CR513_20707</name>
</gene>
<dbReference type="InterPro" id="IPR036397">
    <property type="entry name" value="RNaseH_sf"/>
</dbReference>
<proteinExistence type="predicted"/>
<evidence type="ECO:0000256" key="1">
    <source>
        <dbReference type="SAM" id="MobiDB-lite"/>
    </source>
</evidence>
<keyword evidence="3" id="KW-1185">Reference proteome</keyword>
<reference evidence="2" key="1">
    <citation type="submission" date="2018-05" db="EMBL/GenBank/DDBJ databases">
        <title>Draft genome of Mucuna pruriens seed.</title>
        <authorList>
            <person name="Nnadi N.E."/>
            <person name="Vos R."/>
            <person name="Hasami M.H."/>
            <person name="Devisetty U.K."/>
            <person name="Aguiy J.C."/>
        </authorList>
    </citation>
    <scope>NUCLEOTIDE SEQUENCE [LARGE SCALE GENOMIC DNA]</scope>
    <source>
        <strain evidence="2">JCA_2017</strain>
    </source>
</reference>
<dbReference type="Gene3D" id="3.30.420.10">
    <property type="entry name" value="Ribonuclease H-like superfamily/Ribonuclease H"/>
    <property type="match status" value="1"/>
</dbReference>
<sequence>MVNPNQNDWSRLLEETLWAHRSAYRTLLGMYPYQIVFGKACHLPVEIEHRACWAIKKFNMAYDQAGQERKLLKFIVGKLRSRWNESFVVTNVFPYGVVELRDEANNRNFKFSDKIESRQSRPSQKKSLQVDSDPIG</sequence>
<dbReference type="GO" id="GO:0003676">
    <property type="term" value="F:nucleic acid binding"/>
    <property type="evidence" value="ECO:0007669"/>
    <property type="project" value="InterPro"/>
</dbReference>
<evidence type="ECO:0000313" key="3">
    <source>
        <dbReference type="Proteomes" id="UP000257109"/>
    </source>
</evidence>
<protein>
    <submittedName>
        <fullName evidence="2">Uncharacterized protein</fullName>
    </submittedName>
</protein>
<dbReference type="EMBL" id="QJKJ01003849">
    <property type="protein sequence ID" value="RDX96610.1"/>
    <property type="molecule type" value="Genomic_DNA"/>
</dbReference>